<feature type="region of interest" description="Disordered" evidence="1">
    <location>
        <begin position="150"/>
        <end position="173"/>
    </location>
</feature>
<protein>
    <submittedName>
        <fullName evidence="2">(northern house mosquito) hypothetical protein</fullName>
    </submittedName>
</protein>
<dbReference type="AlphaFoldDB" id="A0A8D8BBA8"/>
<organism evidence="2">
    <name type="scientific">Culex pipiens</name>
    <name type="common">House mosquito</name>
    <dbReference type="NCBI Taxonomy" id="7175"/>
    <lineage>
        <taxon>Eukaryota</taxon>
        <taxon>Metazoa</taxon>
        <taxon>Ecdysozoa</taxon>
        <taxon>Arthropoda</taxon>
        <taxon>Hexapoda</taxon>
        <taxon>Insecta</taxon>
        <taxon>Pterygota</taxon>
        <taxon>Neoptera</taxon>
        <taxon>Endopterygota</taxon>
        <taxon>Diptera</taxon>
        <taxon>Nematocera</taxon>
        <taxon>Culicoidea</taxon>
        <taxon>Culicidae</taxon>
        <taxon>Culicinae</taxon>
        <taxon>Culicini</taxon>
        <taxon>Culex</taxon>
        <taxon>Culex</taxon>
    </lineage>
</organism>
<feature type="region of interest" description="Disordered" evidence="1">
    <location>
        <begin position="121"/>
        <end position="140"/>
    </location>
</feature>
<reference evidence="2" key="1">
    <citation type="submission" date="2021-05" db="EMBL/GenBank/DDBJ databases">
        <authorList>
            <person name="Alioto T."/>
            <person name="Alioto T."/>
            <person name="Gomez Garrido J."/>
        </authorList>
    </citation>
    <scope>NUCLEOTIDE SEQUENCE</scope>
</reference>
<accession>A0A8D8BBA8</accession>
<name>A0A8D8BBA8_CULPI</name>
<evidence type="ECO:0000313" key="2">
    <source>
        <dbReference type="EMBL" id="CAG6472118.1"/>
    </source>
</evidence>
<feature type="compositionally biased region" description="Polar residues" evidence="1">
    <location>
        <begin position="1"/>
        <end position="12"/>
    </location>
</feature>
<feature type="compositionally biased region" description="Basic and acidic residues" evidence="1">
    <location>
        <begin position="155"/>
        <end position="166"/>
    </location>
</feature>
<proteinExistence type="predicted"/>
<dbReference type="EMBL" id="HBUE01069250">
    <property type="protein sequence ID" value="CAG6472118.1"/>
    <property type="molecule type" value="Transcribed_RNA"/>
</dbReference>
<evidence type="ECO:0000256" key="1">
    <source>
        <dbReference type="SAM" id="MobiDB-lite"/>
    </source>
</evidence>
<feature type="region of interest" description="Disordered" evidence="1">
    <location>
        <begin position="1"/>
        <end position="68"/>
    </location>
</feature>
<sequence>MLPALSNLTNAQIPHKCRPPKQRLQVHPVRRPVRDQTASSPASRQRRPRANPQKRIDLQARNSQTQTPTTPVLLRALSGLLHLPNRAALARGVRPRRKTARKRRRARTGWPYLLRVPQELPDGARPARPSVSEESPRRLTTERVRRVWGGVPDGVRADPAREESRRRAVGVAM</sequence>